<evidence type="ECO:0000313" key="4">
    <source>
        <dbReference type="Proteomes" id="UP000824089"/>
    </source>
</evidence>
<comment type="caution">
    <text evidence="3">The sequence shown here is derived from an EMBL/GenBank/DDBJ whole genome shotgun (WGS) entry which is preliminary data.</text>
</comment>
<dbReference type="GO" id="GO:0005975">
    <property type="term" value="P:carbohydrate metabolic process"/>
    <property type="evidence" value="ECO:0007669"/>
    <property type="project" value="InterPro"/>
</dbReference>
<dbReference type="PANTHER" id="PTHR43465:SF2">
    <property type="entry name" value="DUF1680 DOMAIN PROTEIN (AFU_ORTHOLOGUE AFUA_1G08910)"/>
    <property type="match status" value="1"/>
</dbReference>
<proteinExistence type="predicted"/>
<evidence type="ECO:0000259" key="1">
    <source>
        <dbReference type="Pfam" id="PF07944"/>
    </source>
</evidence>
<dbReference type="InterPro" id="IPR012878">
    <property type="entry name" value="Beta-AFase-like_GH127_cat"/>
</dbReference>
<dbReference type="PANTHER" id="PTHR43465">
    <property type="entry name" value="DUF1680 DOMAIN PROTEIN (AFU_ORTHOLOGUE AFUA_1G08910)"/>
    <property type="match status" value="1"/>
</dbReference>
<dbReference type="InterPro" id="IPR049174">
    <property type="entry name" value="Beta-AFase-like"/>
</dbReference>
<dbReference type="AlphaFoldDB" id="A0A9D1I7M2"/>
<gene>
    <name evidence="3" type="ORF">IAD50_04155</name>
</gene>
<accession>A0A9D1I7M2</accession>
<dbReference type="Pfam" id="PF07944">
    <property type="entry name" value="Beta-AFase-like_GH127_cat"/>
    <property type="match status" value="1"/>
</dbReference>
<name>A0A9D1I7M2_9CLOT</name>
<dbReference type="InterPro" id="IPR049046">
    <property type="entry name" value="Beta-AFase-like_GH127_middle"/>
</dbReference>
<dbReference type="Pfam" id="PF20736">
    <property type="entry name" value="Glyco_hydro127M"/>
    <property type="match status" value="1"/>
</dbReference>
<organism evidence="3 4">
    <name type="scientific">Candidatus Egerieisoma faecipullorum</name>
    <dbReference type="NCBI Taxonomy" id="2840963"/>
    <lineage>
        <taxon>Bacteria</taxon>
        <taxon>Bacillati</taxon>
        <taxon>Bacillota</taxon>
        <taxon>Clostridia</taxon>
        <taxon>Eubacteriales</taxon>
        <taxon>Clostridiaceae</taxon>
        <taxon>Clostridiaceae incertae sedis</taxon>
        <taxon>Candidatus Egerieisoma</taxon>
    </lineage>
</organism>
<dbReference type="Proteomes" id="UP000824089">
    <property type="component" value="Unassembled WGS sequence"/>
</dbReference>
<dbReference type="InterPro" id="IPR008928">
    <property type="entry name" value="6-hairpin_glycosidase_sf"/>
</dbReference>
<dbReference type="SUPFAM" id="SSF48208">
    <property type="entry name" value="Six-hairpin glycosidases"/>
    <property type="match status" value="1"/>
</dbReference>
<dbReference type="GO" id="GO:0016787">
    <property type="term" value="F:hydrolase activity"/>
    <property type="evidence" value="ECO:0007669"/>
    <property type="project" value="UniProtKB-KW"/>
</dbReference>
<reference evidence="3" key="2">
    <citation type="journal article" date="2021" name="PeerJ">
        <title>Extensive microbial diversity within the chicken gut microbiome revealed by metagenomics and culture.</title>
        <authorList>
            <person name="Gilroy R."/>
            <person name="Ravi A."/>
            <person name="Getino M."/>
            <person name="Pursley I."/>
            <person name="Horton D.L."/>
            <person name="Alikhan N.F."/>
            <person name="Baker D."/>
            <person name="Gharbi K."/>
            <person name="Hall N."/>
            <person name="Watson M."/>
            <person name="Adriaenssens E.M."/>
            <person name="Foster-Nyarko E."/>
            <person name="Jarju S."/>
            <person name="Secka A."/>
            <person name="Antonio M."/>
            <person name="Oren A."/>
            <person name="Chaudhuri R.R."/>
            <person name="La Ragione R."/>
            <person name="Hildebrand F."/>
            <person name="Pallen M.J."/>
        </authorList>
    </citation>
    <scope>NUCLEOTIDE SEQUENCE</scope>
    <source>
        <strain evidence="3">CHK195-4489</strain>
    </source>
</reference>
<keyword evidence="3" id="KW-0378">Hydrolase</keyword>
<feature type="domain" description="Non-reducing end beta-L-arabinofuranosidase-like GH127 middle" evidence="2">
    <location>
        <begin position="414"/>
        <end position="503"/>
    </location>
</feature>
<sequence length="611" mass="69249">MCMIPYRFELLPMGSLRFTGMFDRAIRFVQERQLKDPAVWKRLAEPFRSGNADDANLAWRGEYWGKLMRGASLTYYYTQDPDLYEILEDSVRDLLSVQDGEGRFSTYSISREFQGWDIWCRKYVMLGMQYFLDICREEALRGEILEALKRHADYIVARIGPPSAGKRSITQTSKAWGGMNSSSILEPFVRLYTLTGAQRYLDFARYIIENGGVEGFDLFRAAEEDRLFPYEYPVTKAYEMMSCFEGLLWYYRVAKEPRYLRAAERFADRVLRSDITVIGSAGCTHELFDHSAIRQFDPAFDGIMQETCVTVTWMKLCYLLLQITGDVKYADAIERSACNALLGAVNTELQTCKGMIPVFDSYSPLRKGRRGREMGGYQKLDDTFAYGCCLAIGAAGTAYTALSSVSRTERGFAFHLYQPGLVRTATASGQEASFRIDTDYPAGEEIVLTLQMQAPEQFEILFRLPPFGAGSTLQINGETLAENRAGFYAADRIWQGGDTIRIRADLAIRLWKDSDFLPEAANRPDRYGVLMRGPVVLALDTRANPGAVDIPLNLKQGAEQAEPIPDFALFPAEQAYRLRCGDRNVVFVDYASSGKEWNDRCETAAWIRITE</sequence>
<feature type="domain" description="Non-reducing end beta-L-arabinofuranosidase-like GH127 catalytic" evidence="1">
    <location>
        <begin position="49"/>
        <end position="397"/>
    </location>
</feature>
<evidence type="ECO:0000313" key="3">
    <source>
        <dbReference type="EMBL" id="HIU29474.1"/>
    </source>
</evidence>
<evidence type="ECO:0000259" key="2">
    <source>
        <dbReference type="Pfam" id="PF20736"/>
    </source>
</evidence>
<protein>
    <submittedName>
        <fullName evidence="3">Glycoside hydrolase family 127 protein</fullName>
    </submittedName>
</protein>
<reference evidence="3" key="1">
    <citation type="submission" date="2020-10" db="EMBL/GenBank/DDBJ databases">
        <authorList>
            <person name="Gilroy R."/>
        </authorList>
    </citation>
    <scope>NUCLEOTIDE SEQUENCE</scope>
    <source>
        <strain evidence="3">CHK195-4489</strain>
    </source>
</reference>
<dbReference type="EMBL" id="DVMM01000084">
    <property type="protein sequence ID" value="HIU29474.1"/>
    <property type="molecule type" value="Genomic_DNA"/>
</dbReference>